<evidence type="ECO:0000313" key="9">
    <source>
        <dbReference type="Proteomes" id="UP000184600"/>
    </source>
</evidence>
<comment type="subcellular location">
    <subcellularLocation>
        <location evidence="1">Membrane</location>
    </subcellularLocation>
</comment>
<dbReference type="InterPro" id="IPR004089">
    <property type="entry name" value="MCPsignal_dom"/>
</dbReference>
<dbReference type="PROSITE" id="PS50111">
    <property type="entry name" value="CHEMOTAXIS_TRANSDUC_2"/>
    <property type="match status" value="1"/>
</dbReference>
<evidence type="ECO:0000259" key="6">
    <source>
        <dbReference type="PROSITE" id="PS50111"/>
    </source>
</evidence>
<keyword evidence="5" id="KW-1133">Transmembrane helix</keyword>
<dbReference type="AlphaFoldDB" id="A0A1M7YYU0"/>
<evidence type="ECO:0000313" key="8">
    <source>
        <dbReference type="EMBL" id="SHO57849.1"/>
    </source>
</evidence>
<dbReference type="GO" id="GO:0007165">
    <property type="term" value="P:signal transduction"/>
    <property type="evidence" value="ECO:0007669"/>
    <property type="project" value="UniProtKB-KW"/>
</dbReference>
<reference evidence="9" key="1">
    <citation type="submission" date="2016-12" db="EMBL/GenBank/DDBJ databases">
        <authorList>
            <person name="Rodrigo-Torres L."/>
            <person name="Arahal R.D."/>
            <person name="Lucena T."/>
        </authorList>
    </citation>
    <scope>NUCLEOTIDE SEQUENCE [LARGE SCALE GENOMIC DNA]</scope>
</reference>
<dbReference type="InterPro" id="IPR004090">
    <property type="entry name" value="Chemotax_Me-accpt_rcpt"/>
</dbReference>
<comment type="similarity">
    <text evidence="3">Belongs to the methyl-accepting chemotaxis (MCP) protein family.</text>
</comment>
<keyword evidence="5" id="KW-0472">Membrane</keyword>
<dbReference type="GO" id="GO:0016020">
    <property type="term" value="C:membrane"/>
    <property type="evidence" value="ECO:0007669"/>
    <property type="project" value="UniProtKB-SubCell"/>
</dbReference>
<dbReference type="EMBL" id="FRFG01000048">
    <property type="protein sequence ID" value="SHO57849.1"/>
    <property type="molecule type" value="Genomic_DNA"/>
</dbReference>
<dbReference type="OrthoDB" id="2489132at2"/>
<evidence type="ECO:0000256" key="3">
    <source>
        <dbReference type="ARBA" id="ARBA00029447"/>
    </source>
</evidence>
<dbReference type="InterPro" id="IPR003660">
    <property type="entry name" value="HAMP_dom"/>
</dbReference>
<feature type="transmembrane region" description="Helical" evidence="5">
    <location>
        <begin position="226"/>
        <end position="249"/>
    </location>
</feature>
<dbReference type="Pfam" id="PF00672">
    <property type="entry name" value="HAMP"/>
    <property type="match status" value="1"/>
</dbReference>
<feature type="domain" description="HAMP" evidence="7">
    <location>
        <begin position="246"/>
        <end position="300"/>
    </location>
</feature>
<dbReference type="RefSeq" id="WP_073585329.1">
    <property type="nucleotide sequence ID" value="NZ_AP024897.1"/>
</dbReference>
<feature type="transmembrane region" description="Helical" evidence="5">
    <location>
        <begin position="12"/>
        <end position="33"/>
    </location>
</feature>
<feature type="domain" description="Methyl-accepting transducer" evidence="6">
    <location>
        <begin position="305"/>
        <end position="541"/>
    </location>
</feature>
<dbReference type="STRING" id="1117707.VQ7734_03619"/>
<evidence type="ECO:0000256" key="2">
    <source>
        <dbReference type="ARBA" id="ARBA00023224"/>
    </source>
</evidence>
<evidence type="ECO:0000256" key="4">
    <source>
        <dbReference type="PROSITE-ProRule" id="PRU00284"/>
    </source>
</evidence>
<dbReference type="GO" id="GO:0004888">
    <property type="term" value="F:transmembrane signaling receptor activity"/>
    <property type="evidence" value="ECO:0007669"/>
    <property type="project" value="InterPro"/>
</dbReference>
<dbReference type="SUPFAM" id="SSF58104">
    <property type="entry name" value="Methyl-accepting chemotaxis protein (MCP) signaling domain"/>
    <property type="match status" value="1"/>
</dbReference>
<dbReference type="PRINTS" id="PR00260">
    <property type="entry name" value="CHEMTRNSDUCR"/>
</dbReference>
<keyword evidence="2 4" id="KW-0807">Transducer</keyword>
<proteinExistence type="inferred from homology"/>
<dbReference type="CDD" id="cd11386">
    <property type="entry name" value="MCP_signal"/>
    <property type="match status" value="1"/>
</dbReference>
<dbReference type="Pfam" id="PF00015">
    <property type="entry name" value="MCPsignal"/>
    <property type="match status" value="1"/>
</dbReference>
<dbReference type="PANTHER" id="PTHR32089">
    <property type="entry name" value="METHYL-ACCEPTING CHEMOTAXIS PROTEIN MCPB"/>
    <property type="match status" value="1"/>
</dbReference>
<dbReference type="PROSITE" id="PS50885">
    <property type="entry name" value="HAMP"/>
    <property type="match status" value="1"/>
</dbReference>
<dbReference type="Proteomes" id="UP000184600">
    <property type="component" value="Unassembled WGS sequence"/>
</dbReference>
<accession>A0A1M7YYU0</accession>
<dbReference type="FunFam" id="1.10.287.950:FF:000001">
    <property type="entry name" value="Methyl-accepting chemotaxis sensory transducer"/>
    <property type="match status" value="1"/>
</dbReference>
<dbReference type="CDD" id="cd06225">
    <property type="entry name" value="HAMP"/>
    <property type="match status" value="1"/>
</dbReference>
<keyword evidence="5" id="KW-0812">Transmembrane</keyword>
<name>A0A1M7YYU0_9VIBR</name>
<evidence type="ECO:0000256" key="1">
    <source>
        <dbReference type="ARBA" id="ARBA00004370"/>
    </source>
</evidence>
<protein>
    <submittedName>
        <fullName evidence="8">Methyl-accepting chemotaxis protein PctC</fullName>
    </submittedName>
</protein>
<dbReference type="Gene3D" id="1.10.287.950">
    <property type="entry name" value="Methyl-accepting chemotaxis protein"/>
    <property type="match status" value="1"/>
</dbReference>
<evidence type="ECO:0000256" key="5">
    <source>
        <dbReference type="SAM" id="Phobius"/>
    </source>
</evidence>
<dbReference type="PANTHER" id="PTHR32089:SF55">
    <property type="entry name" value="METHYL ACCEPTING SENSORY TRANSDUCER WITH CACHE_2 SMALL MOLECULE BINDING DOMAIN"/>
    <property type="match status" value="1"/>
</dbReference>
<sequence length="577" mass="62847">MFKLSFKKKVVALIIAAIFTTILVSYLSVNYFISHYISRADSQYIKHNVQLLQKKLSTELNGKIALVNNLNFSMMDIADAQKKSGFSDVVKVLNGYAFNSEGAMDEADAAPLIQQAENHPEGLVISPVTENNGKQTLMFSVRHVDDSVDFFVLDLSYLADVIQTYTLDGSYAELKVGNTTIYSDKSGDHLLPVRENIQFGGQTWQLTGYIDQDEIQQNTDVLNNKITLGLLICAVLVIGLSIIFLHFAFRPLLRLSSLVHHLSQGSGDLSRRLAVETQDEIGQISHSINLFIEKLQSMFREVSDTSGGIDVAVHQLTRQAESNVRTLEQHTIETEQAITAIEELSASAGSVEQSAGDTAALTEKTSQYAEDSKQTVGDAVASVNALVSQVESMSDTIHTMNRDTQQIGSVLEVIGDIAEQTNLLALNAAIEAARAGEQGRGFAVVADEVRALAGRTQQSTSQIGEMLDKLNTAADNVVAEMESTHHRCEDTAENTNKVMDSLNIVTDSVSEINDLNTLMATSAQEQSHVAAEVSRNMVAIQEMVRALNSHAAQTTEVSTELSKTSKGLTAVVGRFKI</sequence>
<evidence type="ECO:0000259" key="7">
    <source>
        <dbReference type="PROSITE" id="PS50885"/>
    </source>
</evidence>
<keyword evidence="9" id="KW-1185">Reference proteome</keyword>
<dbReference type="SMART" id="SM00283">
    <property type="entry name" value="MA"/>
    <property type="match status" value="1"/>
</dbReference>
<organism evidence="8 9">
    <name type="scientific">Vibrio quintilis</name>
    <dbReference type="NCBI Taxonomy" id="1117707"/>
    <lineage>
        <taxon>Bacteria</taxon>
        <taxon>Pseudomonadati</taxon>
        <taxon>Pseudomonadota</taxon>
        <taxon>Gammaproteobacteria</taxon>
        <taxon>Vibrionales</taxon>
        <taxon>Vibrionaceae</taxon>
        <taxon>Vibrio</taxon>
    </lineage>
</organism>
<dbReference type="GO" id="GO:0006935">
    <property type="term" value="P:chemotaxis"/>
    <property type="evidence" value="ECO:0007669"/>
    <property type="project" value="InterPro"/>
</dbReference>
<dbReference type="SMART" id="SM00304">
    <property type="entry name" value="HAMP"/>
    <property type="match status" value="1"/>
</dbReference>
<gene>
    <name evidence="8" type="primary">pctC_15</name>
    <name evidence="8" type="ORF">VQ7734_03619</name>
</gene>